<proteinExistence type="predicted"/>
<evidence type="ECO:0000313" key="9">
    <source>
        <dbReference type="Proteomes" id="UP001183643"/>
    </source>
</evidence>
<feature type="modified residue" description="4-aspartylphosphate" evidence="5">
    <location>
        <position position="56"/>
    </location>
</feature>
<dbReference type="CDD" id="cd06170">
    <property type="entry name" value="LuxR_C_like"/>
    <property type="match status" value="1"/>
</dbReference>
<dbReference type="Pfam" id="PF00196">
    <property type="entry name" value="GerE"/>
    <property type="match status" value="1"/>
</dbReference>
<keyword evidence="2" id="KW-0805">Transcription regulation</keyword>
<dbReference type="SMART" id="SM00448">
    <property type="entry name" value="REC"/>
    <property type="match status" value="1"/>
</dbReference>
<organism evidence="8 9">
    <name type="scientific">Catenuloplanes atrovinosus</name>
    <dbReference type="NCBI Taxonomy" id="137266"/>
    <lineage>
        <taxon>Bacteria</taxon>
        <taxon>Bacillati</taxon>
        <taxon>Actinomycetota</taxon>
        <taxon>Actinomycetes</taxon>
        <taxon>Micromonosporales</taxon>
        <taxon>Micromonosporaceae</taxon>
        <taxon>Catenuloplanes</taxon>
    </lineage>
</organism>
<feature type="domain" description="HTH luxR-type" evidence="6">
    <location>
        <begin position="150"/>
        <end position="215"/>
    </location>
</feature>
<dbReference type="PANTHER" id="PTHR43214">
    <property type="entry name" value="TWO-COMPONENT RESPONSE REGULATOR"/>
    <property type="match status" value="1"/>
</dbReference>
<evidence type="ECO:0000259" key="7">
    <source>
        <dbReference type="PROSITE" id="PS50110"/>
    </source>
</evidence>
<dbReference type="SUPFAM" id="SSF52172">
    <property type="entry name" value="CheY-like"/>
    <property type="match status" value="1"/>
</dbReference>
<dbReference type="GO" id="GO:0003677">
    <property type="term" value="F:DNA binding"/>
    <property type="evidence" value="ECO:0007669"/>
    <property type="project" value="UniProtKB-KW"/>
</dbReference>
<dbReference type="RefSeq" id="WP_310369365.1">
    <property type="nucleotide sequence ID" value="NZ_JAVDYB010000001.1"/>
</dbReference>
<sequence length="222" mass="24094">MTPIRILLADDQESIRVAFRLILDAQPDMTVIAEAADGTTALEFARHLRPDVVLADVRMPGLDGLHLTRELAGPGVADPIRVVVVTTFDLDEYVYAALRHGASGFLLKRSGPNLMVEAIRAAVAGDTLISPQVTVRLLRHLGARTFATPDRPGPHLLTERERDVARLVATGRSNAEIAADLHISVGTVKGHLAGIHTRLSTRNRVEIAVWAHETGLTRHESP</sequence>
<dbReference type="GO" id="GO:0006355">
    <property type="term" value="P:regulation of DNA-templated transcription"/>
    <property type="evidence" value="ECO:0007669"/>
    <property type="project" value="InterPro"/>
</dbReference>
<dbReference type="InterPro" id="IPR016032">
    <property type="entry name" value="Sig_transdc_resp-reg_C-effctor"/>
</dbReference>
<reference evidence="8" key="1">
    <citation type="submission" date="2023-07" db="EMBL/GenBank/DDBJ databases">
        <title>Sequencing the genomes of 1000 actinobacteria strains.</title>
        <authorList>
            <person name="Klenk H.-P."/>
        </authorList>
    </citation>
    <scope>NUCLEOTIDE SEQUENCE</scope>
    <source>
        <strain evidence="8">DSM 44707</strain>
    </source>
</reference>
<keyword evidence="9" id="KW-1185">Reference proteome</keyword>
<evidence type="ECO:0000256" key="1">
    <source>
        <dbReference type="ARBA" id="ARBA00022553"/>
    </source>
</evidence>
<dbReference type="Proteomes" id="UP001183643">
    <property type="component" value="Unassembled WGS sequence"/>
</dbReference>
<dbReference type="Pfam" id="PF00072">
    <property type="entry name" value="Response_reg"/>
    <property type="match status" value="1"/>
</dbReference>
<dbReference type="GO" id="GO:0000160">
    <property type="term" value="P:phosphorelay signal transduction system"/>
    <property type="evidence" value="ECO:0007669"/>
    <property type="project" value="InterPro"/>
</dbReference>
<gene>
    <name evidence="8" type="ORF">J2S41_003942</name>
</gene>
<evidence type="ECO:0000256" key="2">
    <source>
        <dbReference type="ARBA" id="ARBA00023015"/>
    </source>
</evidence>
<feature type="domain" description="Response regulatory" evidence="7">
    <location>
        <begin position="5"/>
        <end position="123"/>
    </location>
</feature>
<evidence type="ECO:0000256" key="5">
    <source>
        <dbReference type="PROSITE-ProRule" id="PRU00169"/>
    </source>
</evidence>
<evidence type="ECO:0000256" key="3">
    <source>
        <dbReference type="ARBA" id="ARBA00023125"/>
    </source>
</evidence>
<dbReference type="InterPro" id="IPR011006">
    <property type="entry name" value="CheY-like_superfamily"/>
</dbReference>
<dbReference type="InterPro" id="IPR039420">
    <property type="entry name" value="WalR-like"/>
</dbReference>
<accession>A0AAE3YRS5</accession>
<keyword evidence="1 5" id="KW-0597">Phosphoprotein</keyword>
<dbReference type="AlphaFoldDB" id="A0AAE3YRS5"/>
<evidence type="ECO:0000259" key="6">
    <source>
        <dbReference type="PROSITE" id="PS50043"/>
    </source>
</evidence>
<dbReference type="InterPro" id="IPR001789">
    <property type="entry name" value="Sig_transdc_resp-reg_receiver"/>
</dbReference>
<dbReference type="SMART" id="SM00421">
    <property type="entry name" value="HTH_LUXR"/>
    <property type="match status" value="1"/>
</dbReference>
<dbReference type="SUPFAM" id="SSF46894">
    <property type="entry name" value="C-terminal effector domain of the bipartite response regulators"/>
    <property type="match status" value="1"/>
</dbReference>
<evidence type="ECO:0000256" key="4">
    <source>
        <dbReference type="ARBA" id="ARBA00023163"/>
    </source>
</evidence>
<dbReference type="Gene3D" id="3.40.50.2300">
    <property type="match status" value="1"/>
</dbReference>
<keyword evidence="3 8" id="KW-0238">DNA-binding</keyword>
<name>A0AAE3YRS5_9ACTN</name>
<evidence type="ECO:0000313" key="8">
    <source>
        <dbReference type="EMBL" id="MDR7277164.1"/>
    </source>
</evidence>
<dbReference type="PRINTS" id="PR00038">
    <property type="entry name" value="HTHLUXR"/>
</dbReference>
<dbReference type="PROSITE" id="PS50110">
    <property type="entry name" value="RESPONSE_REGULATORY"/>
    <property type="match status" value="1"/>
</dbReference>
<comment type="caution">
    <text evidence="8">The sequence shown here is derived from an EMBL/GenBank/DDBJ whole genome shotgun (WGS) entry which is preliminary data.</text>
</comment>
<protein>
    <submittedName>
        <fullName evidence="8">DNA-binding NarL/FixJ family response regulator</fullName>
    </submittedName>
</protein>
<dbReference type="PROSITE" id="PS50043">
    <property type="entry name" value="HTH_LUXR_2"/>
    <property type="match status" value="1"/>
</dbReference>
<dbReference type="EMBL" id="JAVDYB010000001">
    <property type="protein sequence ID" value="MDR7277164.1"/>
    <property type="molecule type" value="Genomic_DNA"/>
</dbReference>
<dbReference type="InterPro" id="IPR058245">
    <property type="entry name" value="NreC/VraR/RcsB-like_REC"/>
</dbReference>
<dbReference type="CDD" id="cd17535">
    <property type="entry name" value="REC_NarL-like"/>
    <property type="match status" value="1"/>
</dbReference>
<dbReference type="InterPro" id="IPR000792">
    <property type="entry name" value="Tscrpt_reg_LuxR_C"/>
</dbReference>
<dbReference type="PANTHER" id="PTHR43214:SF24">
    <property type="entry name" value="TRANSCRIPTIONAL REGULATORY PROTEIN NARL-RELATED"/>
    <property type="match status" value="1"/>
</dbReference>
<keyword evidence="4" id="KW-0804">Transcription</keyword>